<dbReference type="SUPFAM" id="SSF50630">
    <property type="entry name" value="Acid proteases"/>
    <property type="match status" value="1"/>
</dbReference>
<keyword evidence="3" id="KW-0064">Aspartyl protease</keyword>
<dbReference type="PROSITE" id="PS00141">
    <property type="entry name" value="ASP_PROTEASE"/>
    <property type="match status" value="1"/>
</dbReference>
<feature type="compositionally biased region" description="Low complexity" evidence="4">
    <location>
        <begin position="46"/>
        <end position="56"/>
    </location>
</feature>
<keyword evidence="5" id="KW-1133">Transmembrane helix</keyword>
<name>A0A6A4MHW4_9ERIC</name>
<evidence type="ECO:0000256" key="4">
    <source>
        <dbReference type="SAM" id="MobiDB-lite"/>
    </source>
</evidence>
<dbReference type="Gene3D" id="2.40.70.10">
    <property type="entry name" value="Acid Proteases"/>
    <property type="match status" value="2"/>
</dbReference>
<dbReference type="EMBL" id="QEFC01000054">
    <property type="protein sequence ID" value="KAE9467121.1"/>
    <property type="molecule type" value="Genomic_DNA"/>
</dbReference>
<evidence type="ECO:0000256" key="1">
    <source>
        <dbReference type="ARBA" id="ARBA00007447"/>
    </source>
</evidence>
<dbReference type="InterPro" id="IPR001461">
    <property type="entry name" value="Aspartic_peptidase_A1"/>
</dbReference>
<protein>
    <recommendedName>
        <fullName evidence="6">Peptidase A1 domain-containing protein</fullName>
    </recommendedName>
</protein>
<accession>A0A6A4MHW4</accession>
<dbReference type="Proteomes" id="UP000428333">
    <property type="component" value="Linkage Group LG01"/>
</dbReference>
<keyword evidence="5" id="KW-0472">Membrane</keyword>
<evidence type="ECO:0000259" key="6">
    <source>
        <dbReference type="PROSITE" id="PS51767"/>
    </source>
</evidence>
<feature type="domain" description="Peptidase A1" evidence="6">
    <location>
        <begin position="245"/>
        <end position="577"/>
    </location>
</feature>
<feature type="region of interest" description="Disordered" evidence="4">
    <location>
        <begin position="18"/>
        <end position="66"/>
    </location>
</feature>
<dbReference type="PANTHER" id="PTHR13683:SF316">
    <property type="entry name" value="ASPARTYL PROTEASE APCB1"/>
    <property type="match status" value="1"/>
</dbReference>
<comment type="similarity">
    <text evidence="1 3">Belongs to the peptidase A1 family.</text>
</comment>
<sequence>MESGQSPQLKGFVIITLPPADNPSLGKTITAFTLSDSPPTPPQPSLPDSQLSQQSPIPTRSLPNPPRQLSLRISHFGNPRFLLGLLGISLAALILCFYASPNTLFELRDSNSNDDDRGPSSFVFPLYPKLGTSRQMAKGDVQLKLGGRFVRKDSVNLAAQLDDPTGLEEKAQLGSIHSAAILPVRGNIFPDGGCTARGVVCSRPLDCPTLAPSELRKLSLLAVGVDLYTAVVARLRPEDVTPVLYFTYMLLGSPPKPYYVDIDTGSDLTWIQCDAPCVSCAKRNQKTGDCETCHQCDYELEYADQSSSMGVLARDDLHLMVANGSFTKSSVVFGCAYDQQGFLLNALAATDGILGLSRAKVSLPSQLASQGIINNVIGHCLTTDAGGGGYMFLGDGFVHYRQMAWVPLLNSPSTNFYQTEVIRMSYGHRKLSLGGQDNGLARVVFDSGSSYTYFTKQAYSDFLVSLGDVSSKGLVQDPSDLTLPVCWRFKFPISSVSDVKQFFKPLILQFGSQWWIVSRKLRILPEGYLIMSKKGNVCLGILDGSKVHDGSTVILGDISLRGQLIVYDNVNQKIGWAQSDCVKPHSFNSLPSFGGVDLPS</sequence>
<feature type="transmembrane region" description="Helical" evidence="5">
    <location>
        <begin position="81"/>
        <end position="100"/>
    </location>
</feature>
<organism evidence="7 8">
    <name type="scientific">Rhododendron williamsianum</name>
    <dbReference type="NCBI Taxonomy" id="262921"/>
    <lineage>
        <taxon>Eukaryota</taxon>
        <taxon>Viridiplantae</taxon>
        <taxon>Streptophyta</taxon>
        <taxon>Embryophyta</taxon>
        <taxon>Tracheophyta</taxon>
        <taxon>Spermatophyta</taxon>
        <taxon>Magnoliopsida</taxon>
        <taxon>eudicotyledons</taxon>
        <taxon>Gunneridae</taxon>
        <taxon>Pentapetalae</taxon>
        <taxon>asterids</taxon>
        <taxon>Ericales</taxon>
        <taxon>Ericaceae</taxon>
        <taxon>Ericoideae</taxon>
        <taxon>Rhodoreae</taxon>
        <taxon>Rhododendron</taxon>
    </lineage>
</organism>
<dbReference type="PROSITE" id="PS51767">
    <property type="entry name" value="PEPTIDASE_A1"/>
    <property type="match status" value="1"/>
</dbReference>
<dbReference type="PANTHER" id="PTHR13683">
    <property type="entry name" value="ASPARTYL PROTEASES"/>
    <property type="match status" value="1"/>
</dbReference>
<dbReference type="OrthoDB" id="2747330at2759"/>
<dbReference type="InterPro" id="IPR001969">
    <property type="entry name" value="Aspartic_peptidase_AS"/>
</dbReference>
<proteinExistence type="inferred from homology"/>
<keyword evidence="5" id="KW-0812">Transmembrane</keyword>
<keyword evidence="8" id="KW-1185">Reference proteome</keyword>
<dbReference type="InterPro" id="IPR032861">
    <property type="entry name" value="TAXi_N"/>
</dbReference>
<dbReference type="AlphaFoldDB" id="A0A6A4MHW4"/>
<gene>
    <name evidence="7" type="ORF">C3L33_00977</name>
</gene>
<evidence type="ECO:0000256" key="5">
    <source>
        <dbReference type="SAM" id="Phobius"/>
    </source>
</evidence>
<reference evidence="7 8" key="1">
    <citation type="journal article" date="2019" name="Genome Biol. Evol.">
        <title>The Rhododendron genome and chromosomal organization provide insight into shared whole-genome duplications across the heath family (Ericaceae).</title>
        <authorList>
            <person name="Soza V.L."/>
            <person name="Lindsley D."/>
            <person name="Waalkes A."/>
            <person name="Ramage E."/>
            <person name="Patwardhan R.P."/>
            <person name="Burton J.N."/>
            <person name="Adey A."/>
            <person name="Kumar A."/>
            <person name="Qiu R."/>
            <person name="Shendure J."/>
            <person name="Hall B."/>
        </authorList>
    </citation>
    <scope>NUCLEOTIDE SEQUENCE [LARGE SCALE GENOMIC DNA]</scope>
    <source>
        <strain evidence="7">RSF 1966-606</strain>
    </source>
</reference>
<dbReference type="InterPro" id="IPR032799">
    <property type="entry name" value="TAXi_C"/>
</dbReference>
<evidence type="ECO:0000313" key="8">
    <source>
        <dbReference type="Proteomes" id="UP000428333"/>
    </source>
</evidence>
<dbReference type="GO" id="GO:0004190">
    <property type="term" value="F:aspartic-type endopeptidase activity"/>
    <property type="evidence" value="ECO:0007669"/>
    <property type="project" value="UniProtKB-KW"/>
</dbReference>
<feature type="active site" evidence="2">
    <location>
        <position position="446"/>
    </location>
</feature>
<feature type="active site" evidence="2">
    <location>
        <position position="263"/>
    </location>
</feature>
<feature type="non-terminal residue" evidence="7">
    <location>
        <position position="1"/>
    </location>
</feature>
<dbReference type="InterPro" id="IPR033121">
    <property type="entry name" value="PEPTIDASE_A1"/>
</dbReference>
<comment type="caution">
    <text evidence="7">The sequence shown here is derived from an EMBL/GenBank/DDBJ whole genome shotgun (WGS) entry which is preliminary data.</text>
</comment>
<keyword evidence="3" id="KW-0378">Hydrolase</keyword>
<dbReference type="Pfam" id="PF14541">
    <property type="entry name" value="TAXi_C"/>
    <property type="match status" value="1"/>
</dbReference>
<dbReference type="Pfam" id="PF14543">
    <property type="entry name" value="TAXi_N"/>
    <property type="match status" value="1"/>
</dbReference>
<evidence type="ECO:0000313" key="7">
    <source>
        <dbReference type="EMBL" id="KAE9467121.1"/>
    </source>
</evidence>
<evidence type="ECO:0000256" key="2">
    <source>
        <dbReference type="PIRSR" id="PIRSR601461-1"/>
    </source>
</evidence>
<dbReference type="PRINTS" id="PR00792">
    <property type="entry name" value="PEPSIN"/>
</dbReference>
<evidence type="ECO:0000256" key="3">
    <source>
        <dbReference type="RuleBase" id="RU000454"/>
    </source>
</evidence>
<dbReference type="GO" id="GO:0006508">
    <property type="term" value="P:proteolysis"/>
    <property type="evidence" value="ECO:0007669"/>
    <property type="project" value="UniProtKB-KW"/>
</dbReference>
<dbReference type="InterPro" id="IPR021109">
    <property type="entry name" value="Peptidase_aspartic_dom_sf"/>
</dbReference>
<keyword evidence="3" id="KW-0645">Protease</keyword>